<protein>
    <submittedName>
        <fullName evidence="1">Uncharacterized protein</fullName>
    </submittedName>
</protein>
<dbReference type="EMBL" id="AP026708">
    <property type="protein sequence ID" value="BDQ35522.1"/>
    <property type="molecule type" value="Genomic_DNA"/>
</dbReference>
<dbReference type="Proteomes" id="UP001061361">
    <property type="component" value="Chromosome"/>
</dbReference>
<keyword evidence="2" id="KW-1185">Reference proteome</keyword>
<evidence type="ECO:0000313" key="2">
    <source>
        <dbReference type="Proteomes" id="UP001061361"/>
    </source>
</evidence>
<accession>A0ABN6RZM8</accession>
<evidence type="ECO:0000313" key="1">
    <source>
        <dbReference type="EMBL" id="BDQ35522.1"/>
    </source>
</evidence>
<reference evidence="1" key="1">
    <citation type="submission" date="2022-08" db="EMBL/GenBank/DDBJ databases">
        <title>Genome Sequence of the sulphate-reducing bacterium, Pseudodesulfovibrio portus JCM14722.</title>
        <authorList>
            <person name="Kondo R."/>
            <person name="Kataoka T."/>
        </authorList>
    </citation>
    <scope>NUCLEOTIDE SEQUENCE</scope>
    <source>
        <strain evidence="1">JCM 14722</strain>
    </source>
</reference>
<name>A0ABN6RZM8_9BACT</name>
<sequence>METTPIIDLTSFLDAWTTDPNLTKNCFLQLKKHLETMDGVRFDFVARPGITYSLRASHANQTRRGLFAMVDVIDDDPDDRWLSVCFYRELVDDPDGLGDEVPGGLMGEDARCFDLYESDVPLVSYIKDRLKTACAAASTEN</sequence>
<gene>
    <name evidence="1" type="ORF">JCM14722_30640</name>
</gene>
<dbReference type="RefSeq" id="WP_264982419.1">
    <property type="nucleotide sequence ID" value="NZ_AP026708.1"/>
</dbReference>
<proteinExistence type="predicted"/>
<organism evidence="1 2">
    <name type="scientific">Pseudodesulfovibrio portus</name>
    <dbReference type="NCBI Taxonomy" id="231439"/>
    <lineage>
        <taxon>Bacteria</taxon>
        <taxon>Pseudomonadati</taxon>
        <taxon>Thermodesulfobacteriota</taxon>
        <taxon>Desulfovibrionia</taxon>
        <taxon>Desulfovibrionales</taxon>
        <taxon>Desulfovibrionaceae</taxon>
    </lineage>
</organism>